<dbReference type="OrthoDB" id="2094832at2759"/>
<evidence type="ECO:0000313" key="7">
    <source>
        <dbReference type="Proteomes" id="UP000013521"/>
    </source>
</evidence>
<organism evidence="6 7">
    <name type="scientific">Botryosphaeria parva (strain UCR-NP2)</name>
    <name type="common">Grapevine canker fungus</name>
    <name type="synonym">Neofusicoccum parvum</name>
    <dbReference type="NCBI Taxonomy" id="1287680"/>
    <lineage>
        <taxon>Eukaryota</taxon>
        <taxon>Fungi</taxon>
        <taxon>Dikarya</taxon>
        <taxon>Ascomycota</taxon>
        <taxon>Pezizomycotina</taxon>
        <taxon>Dothideomycetes</taxon>
        <taxon>Dothideomycetes incertae sedis</taxon>
        <taxon>Botryosphaeriales</taxon>
        <taxon>Botryosphaeriaceae</taxon>
        <taxon>Neofusicoccum</taxon>
    </lineage>
</organism>
<evidence type="ECO:0000256" key="5">
    <source>
        <dbReference type="SAM" id="MobiDB-lite"/>
    </source>
</evidence>
<dbReference type="Gene3D" id="3.40.50.150">
    <property type="entry name" value="Vaccinia Virus protein VP39"/>
    <property type="match status" value="1"/>
</dbReference>
<dbReference type="SUPFAM" id="SSF53335">
    <property type="entry name" value="S-adenosyl-L-methionine-dependent methyltransferases"/>
    <property type="match status" value="1"/>
</dbReference>
<name>R1EMA7_BOTPV</name>
<dbReference type="PANTHER" id="PTHR35897:SF1">
    <property type="entry name" value="METHYLTRANSFERASE AUSD"/>
    <property type="match status" value="1"/>
</dbReference>
<comment type="pathway">
    <text evidence="1">Secondary metabolite biosynthesis.</text>
</comment>
<dbReference type="EMBL" id="KB916124">
    <property type="protein sequence ID" value="EOD48918.1"/>
    <property type="molecule type" value="Genomic_DNA"/>
</dbReference>
<gene>
    <name evidence="6" type="ORF">UCRNP2_4326</name>
</gene>
<comment type="similarity">
    <text evidence="4">Belongs to the class I-like SAM-binding methyltransferase superfamily.</text>
</comment>
<dbReference type="KEGG" id="npa:UCRNP2_4326"/>
<protein>
    <recommendedName>
        <fullName evidence="8">Methyltransferase domain-containing protein</fullName>
    </recommendedName>
</protein>
<reference evidence="7" key="1">
    <citation type="journal article" date="2013" name="Genome Announc.">
        <title>Draft genome sequence of Neofusicoccum parvum isolate UCR-NP2, a fungal vascular pathogen associated with grapevine cankers.</title>
        <authorList>
            <person name="Blanco-Ulate B."/>
            <person name="Rolshausen P."/>
            <person name="Cantu D."/>
        </authorList>
    </citation>
    <scope>NUCLEOTIDE SEQUENCE [LARGE SCALE GENOMIC DNA]</scope>
    <source>
        <strain evidence="7">UCR-NP2</strain>
    </source>
</reference>
<evidence type="ECO:0000256" key="2">
    <source>
        <dbReference type="ARBA" id="ARBA00022679"/>
    </source>
</evidence>
<evidence type="ECO:0000256" key="1">
    <source>
        <dbReference type="ARBA" id="ARBA00005179"/>
    </source>
</evidence>
<dbReference type="GO" id="GO:0016740">
    <property type="term" value="F:transferase activity"/>
    <property type="evidence" value="ECO:0007669"/>
    <property type="project" value="UniProtKB-KW"/>
</dbReference>
<dbReference type="PANTHER" id="PTHR35897">
    <property type="entry name" value="METHYLTRANSFERASE AUSD"/>
    <property type="match status" value="1"/>
</dbReference>
<keyword evidence="2" id="KW-0808">Transferase</keyword>
<dbReference type="OMA" id="ACNTVEW"/>
<dbReference type="InterPro" id="IPR051654">
    <property type="entry name" value="Meroterpenoid_MTases"/>
</dbReference>
<evidence type="ECO:0008006" key="8">
    <source>
        <dbReference type="Google" id="ProtNLM"/>
    </source>
</evidence>
<keyword evidence="3" id="KW-0949">S-adenosyl-L-methionine</keyword>
<evidence type="ECO:0000313" key="6">
    <source>
        <dbReference type="EMBL" id="EOD48918.1"/>
    </source>
</evidence>
<dbReference type="AlphaFoldDB" id="R1EMA7"/>
<proteinExistence type="inferred from homology"/>
<evidence type="ECO:0000256" key="4">
    <source>
        <dbReference type="ARBA" id="ARBA00038314"/>
    </source>
</evidence>
<dbReference type="eggNOG" id="ENOG502S0S9">
    <property type="taxonomic scope" value="Eukaryota"/>
</dbReference>
<accession>R1EMA7</accession>
<sequence>MAAVELPGAAPIRGRQGHDEPSWYQPDLSNLSASTLQFFQEYVGLKSEKEVIQHIKAVRQKAWEIVPYPCIGLFAFLDFIIQLSPIYPSVVSRVRAGQTLLDLGCCFGQNIRKLAFDAGLPCSKNLMGVDIDVRFIDLGYDLFRDRDRLGAEFCFGDILDEAFLAEKREEIDMIYLGNFLHLFGVEQQKSITMTS</sequence>
<dbReference type="Proteomes" id="UP000013521">
    <property type="component" value="Unassembled WGS sequence"/>
</dbReference>
<feature type="region of interest" description="Disordered" evidence="5">
    <location>
        <begin position="1"/>
        <end position="20"/>
    </location>
</feature>
<dbReference type="HOGENOM" id="CLU_1396108_0_0_1"/>
<dbReference type="InterPro" id="IPR029063">
    <property type="entry name" value="SAM-dependent_MTases_sf"/>
</dbReference>
<evidence type="ECO:0000256" key="3">
    <source>
        <dbReference type="ARBA" id="ARBA00022691"/>
    </source>
</evidence>